<dbReference type="InterPro" id="IPR036255">
    <property type="entry name" value="YgfB-like_sf"/>
</dbReference>
<evidence type="ECO:0000313" key="2">
    <source>
        <dbReference type="Proteomes" id="UP001162889"/>
    </source>
</evidence>
<comment type="caution">
    <text evidence="1">The sequence shown here is derived from an EMBL/GenBank/DDBJ whole genome shotgun (WGS) entry which is preliminary data.</text>
</comment>
<sequence>MSAHIDYEVPTMQHTPLNDDEYDALDAMQDVSWLEGFLTAIVIGPAKLAPQGWLPAALKNPAAEPLALRHYHYMQTWMSKDPASFEPIYECGGNWGPEQWCEGFAAGMQVDAAAWAPLQAAHPEWLAPFQREGDAWADAVTPAVIQINAYWHPPKGPKVGRNDPCPCGSGKKYKKCCGDAA</sequence>
<reference evidence="1" key="1">
    <citation type="submission" date="2022-03" db="EMBL/GenBank/DDBJ databases">
        <title>Genome Encyclopedia of Bacteria and Archaea VI: Functional Genomics of Type Strains.</title>
        <authorList>
            <person name="Whitman W."/>
        </authorList>
    </citation>
    <scope>NUCLEOTIDE SEQUENCE</scope>
    <source>
        <strain evidence="1">HSC-15S17</strain>
    </source>
</reference>
<dbReference type="Proteomes" id="UP001162889">
    <property type="component" value="Unassembled WGS sequence"/>
</dbReference>
<dbReference type="SUPFAM" id="SSF101327">
    <property type="entry name" value="YgfB-like"/>
    <property type="match status" value="1"/>
</dbReference>
<organism evidence="1 2">
    <name type="scientific">Duganella violaceipulchra</name>
    <dbReference type="NCBI Taxonomy" id="2849652"/>
    <lineage>
        <taxon>Bacteria</taxon>
        <taxon>Pseudomonadati</taxon>
        <taxon>Pseudomonadota</taxon>
        <taxon>Betaproteobacteria</taxon>
        <taxon>Burkholderiales</taxon>
        <taxon>Oxalobacteraceae</taxon>
        <taxon>Telluria group</taxon>
        <taxon>Duganella</taxon>
    </lineage>
</organism>
<dbReference type="PANTHER" id="PTHR33747:SF1">
    <property type="entry name" value="ADENYLATE CYCLASE-ASSOCIATED CAP C-TERMINAL DOMAIN-CONTAINING PROTEIN"/>
    <property type="match status" value="1"/>
</dbReference>
<accession>A0ABT1GRB6</accession>
<dbReference type="EMBL" id="JALJZU010000007">
    <property type="protein sequence ID" value="MCP2010073.1"/>
    <property type="molecule type" value="Genomic_DNA"/>
</dbReference>
<dbReference type="RefSeq" id="WP_229224937.1">
    <property type="nucleotide sequence ID" value="NZ_JAHTGR010000010.1"/>
</dbReference>
<proteinExistence type="predicted"/>
<dbReference type="Pfam" id="PF03695">
    <property type="entry name" value="UPF0149"/>
    <property type="match status" value="1"/>
</dbReference>
<dbReference type="InterPro" id="IPR004027">
    <property type="entry name" value="SEC_C_motif"/>
</dbReference>
<dbReference type="Pfam" id="PF02810">
    <property type="entry name" value="SEC-C"/>
    <property type="match status" value="1"/>
</dbReference>
<keyword evidence="2" id="KW-1185">Reference proteome</keyword>
<dbReference type="InterPro" id="IPR011978">
    <property type="entry name" value="YgfB-like"/>
</dbReference>
<gene>
    <name evidence="1" type="ORF">L1274_003805</name>
</gene>
<evidence type="ECO:0000313" key="1">
    <source>
        <dbReference type="EMBL" id="MCP2010073.1"/>
    </source>
</evidence>
<dbReference type="PANTHER" id="PTHR33747">
    <property type="entry name" value="UPF0225 PROTEIN SCO1677"/>
    <property type="match status" value="1"/>
</dbReference>
<dbReference type="NCBIfam" id="TIGR02292">
    <property type="entry name" value="ygfB_yecA"/>
    <property type="match status" value="1"/>
</dbReference>
<dbReference type="Gene3D" id="3.10.450.50">
    <property type="match status" value="1"/>
</dbReference>
<protein>
    <submittedName>
        <fullName evidence="1">Uncharacterized protein</fullName>
    </submittedName>
</protein>
<dbReference type="SUPFAM" id="SSF103642">
    <property type="entry name" value="Sec-C motif"/>
    <property type="match status" value="1"/>
</dbReference>
<name>A0ABT1GRB6_9BURK</name>